<keyword evidence="1" id="KW-0540">Nuclease</keyword>
<evidence type="ECO:0000256" key="1">
    <source>
        <dbReference type="ARBA" id="ARBA00022722"/>
    </source>
</evidence>
<gene>
    <name evidence="3" type="ORF">E0H73_03955</name>
</gene>
<evidence type="ECO:0000256" key="2">
    <source>
        <dbReference type="ARBA" id="ARBA00022801"/>
    </source>
</evidence>
<comment type="caution">
    <text evidence="3">The sequence shown here is derived from an EMBL/GenBank/DDBJ whole genome shotgun (WGS) entry which is preliminary data.</text>
</comment>
<dbReference type="GO" id="GO:0003723">
    <property type="term" value="F:RNA binding"/>
    <property type="evidence" value="ECO:0007669"/>
    <property type="project" value="InterPro"/>
</dbReference>
<evidence type="ECO:0000313" key="4">
    <source>
        <dbReference type="Proteomes" id="UP000291144"/>
    </source>
</evidence>
<keyword evidence="2" id="KW-0378">Hydrolase</keyword>
<dbReference type="SUPFAM" id="SSF53933">
    <property type="entry name" value="Microbial ribonucleases"/>
    <property type="match status" value="1"/>
</dbReference>
<dbReference type="GO" id="GO:0004521">
    <property type="term" value="F:RNA endonuclease activity"/>
    <property type="evidence" value="ECO:0007669"/>
    <property type="project" value="InterPro"/>
</dbReference>
<dbReference type="InterPro" id="IPR000026">
    <property type="entry name" value="N1-like"/>
</dbReference>
<dbReference type="Pfam" id="PF00545">
    <property type="entry name" value="Ribonuclease"/>
    <property type="match status" value="1"/>
</dbReference>
<name>A0A4R0LC38_9ACTN</name>
<dbReference type="CDD" id="cd00607">
    <property type="entry name" value="RNase_Sa"/>
    <property type="match status" value="1"/>
</dbReference>
<dbReference type="Gene3D" id="3.10.450.30">
    <property type="entry name" value="Microbial ribonucleases"/>
    <property type="match status" value="1"/>
</dbReference>
<sequence length="126" mass="13641">MLVITLAASLFGCAATKPSAATSTDPDSGLRIVAVADLPKEAQDTLKLIDAGGPYPYSRDGVVFGNLEKILPKHDRGYYHEYTVKTPGEKDRGARRVVTGTGGERYYSDDHYESFRRIAEDGGTEG</sequence>
<dbReference type="Proteomes" id="UP000291144">
    <property type="component" value="Unassembled WGS sequence"/>
</dbReference>
<dbReference type="AlphaFoldDB" id="A0A4R0LC38"/>
<proteinExistence type="predicted"/>
<protein>
    <submittedName>
        <fullName evidence="3">Ribonuclease N1</fullName>
    </submittedName>
</protein>
<dbReference type="EMBL" id="SJKB01000001">
    <property type="protein sequence ID" value="TCC66575.1"/>
    <property type="molecule type" value="Genomic_DNA"/>
</dbReference>
<reference evidence="3 4" key="1">
    <citation type="submission" date="2019-02" db="EMBL/GenBank/DDBJ databases">
        <title>Kribbella capetownensis sp. nov. and Kribbella speibonae sp. nov., isolated from soil.</title>
        <authorList>
            <person name="Curtis S.M."/>
            <person name="Norton I."/>
            <person name="Everest G.J."/>
            <person name="Meyers P.R."/>
        </authorList>
    </citation>
    <scope>NUCLEOTIDE SEQUENCE [LARGE SCALE GENOMIC DNA]</scope>
    <source>
        <strain evidence="3 4">NRRL B-24813</strain>
    </source>
</reference>
<dbReference type="GO" id="GO:0016787">
    <property type="term" value="F:hydrolase activity"/>
    <property type="evidence" value="ECO:0007669"/>
    <property type="project" value="UniProtKB-KW"/>
</dbReference>
<dbReference type="OrthoDB" id="5326845at2"/>
<organism evidence="3 4">
    <name type="scientific">Kribbella pittospori</name>
    <dbReference type="NCBI Taxonomy" id="722689"/>
    <lineage>
        <taxon>Bacteria</taxon>
        <taxon>Bacillati</taxon>
        <taxon>Actinomycetota</taxon>
        <taxon>Actinomycetes</taxon>
        <taxon>Propionibacteriales</taxon>
        <taxon>Kribbellaceae</taxon>
        <taxon>Kribbella</taxon>
    </lineage>
</organism>
<evidence type="ECO:0000313" key="3">
    <source>
        <dbReference type="EMBL" id="TCC66575.1"/>
    </source>
</evidence>
<keyword evidence="4" id="KW-1185">Reference proteome</keyword>
<accession>A0A4R0LC38</accession>
<dbReference type="InterPro" id="IPR016191">
    <property type="entry name" value="Ribonuclease/ribotoxin"/>
</dbReference>